<dbReference type="Gene3D" id="1.10.10.1550">
    <property type="entry name" value="ROS/MUCR transcriptional regulator protein"/>
    <property type="match status" value="1"/>
</dbReference>
<proteinExistence type="inferred from homology"/>
<dbReference type="RefSeq" id="WP_309793101.1">
    <property type="nucleotide sequence ID" value="NZ_JAVDPW010000002.1"/>
</dbReference>
<evidence type="ECO:0000256" key="1">
    <source>
        <dbReference type="ARBA" id="ARBA00007031"/>
    </source>
</evidence>
<organism evidence="3 4">
    <name type="scientific">Inquilinus ginsengisoli</name>
    <dbReference type="NCBI Taxonomy" id="363840"/>
    <lineage>
        <taxon>Bacteria</taxon>
        <taxon>Pseudomonadati</taxon>
        <taxon>Pseudomonadota</taxon>
        <taxon>Alphaproteobacteria</taxon>
        <taxon>Rhodospirillales</taxon>
        <taxon>Rhodospirillaceae</taxon>
        <taxon>Inquilinus</taxon>
    </lineage>
</organism>
<dbReference type="InterPro" id="IPR008807">
    <property type="entry name" value="ROS_MUCR"/>
</dbReference>
<evidence type="ECO:0000313" key="4">
    <source>
        <dbReference type="Proteomes" id="UP001262410"/>
    </source>
</evidence>
<dbReference type="EMBL" id="JAVDPW010000002">
    <property type="protein sequence ID" value="MDR6288997.1"/>
    <property type="molecule type" value="Genomic_DNA"/>
</dbReference>
<accession>A0ABU1JK60</accession>
<reference evidence="3 4" key="1">
    <citation type="submission" date="2023-07" db="EMBL/GenBank/DDBJ databases">
        <title>Sorghum-associated microbial communities from plants grown in Nebraska, USA.</title>
        <authorList>
            <person name="Schachtman D."/>
        </authorList>
    </citation>
    <scope>NUCLEOTIDE SEQUENCE [LARGE SCALE GENOMIC DNA]</scope>
    <source>
        <strain evidence="3 4">584</strain>
    </source>
</reference>
<sequence length="168" mass="18856">MNDNQLAAGETQATDKMRPLTTQIVTAYLSHNKVSSRDLPDVIRQVHDALHDLDTTARPASNQLKPAVPVKKSVMPDYIICLEDGRKRKLLKRYLLATYNLTPEAYRQRWGLPATYPMIAPNYAKQRRTYAMAIGLGTYDRSEATAPDASNEQPAEAPRRAQMRSAAE</sequence>
<dbReference type="Proteomes" id="UP001262410">
    <property type="component" value="Unassembled WGS sequence"/>
</dbReference>
<gene>
    <name evidence="3" type="ORF">E9232_001504</name>
</gene>
<evidence type="ECO:0000313" key="3">
    <source>
        <dbReference type="EMBL" id="MDR6288997.1"/>
    </source>
</evidence>
<keyword evidence="4" id="KW-1185">Reference proteome</keyword>
<feature type="region of interest" description="Disordered" evidence="2">
    <location>
        <begin position="142"/>
        <end position="168"/>
    </location>
</feature>
<name>A0ABU1JK60_9PROT</name>
<protein>
    <submittedName>
        <fullName evidence="3">Transcriptional regulator</fullName>
    </submittedName>
</protein>
<evidence type="ECO:0000256" key="2">
    <source>
        <dbReference type="SAM" id="MobiDB-lite"/>
    </source>
</evidence>
<comment type="caution">
    <text evidence="3">The sequence shown here is derived from an EMBL/GenBank/DDBJ whole genome shotgun (WGS) entry which is preliminary data.</text>
</comment>
<comment type="similarity">
    <text evidence="1">Belongs to the ros/MucR family.</text>
</comment>
<dbReference type="InterPro" id="IPR041920">
    <property type="entry name" value="ROS/MUCR_sf"/>
</dbReference>
<dbReference type="Pfam" id="PF05443">
    <property type="entry name" value="ROS_MUCR"/>
    <property type="match status" value="1"/>
</dbReference>